<dbReference type="EMBL" id="GL732872">
    <property type="protein sequence ID" value="EFX64143.1"/>
    <property type="molecule type" value="Genomic_DNA"/>
</dbReference>
<dbReference type="KEGG" id="dpx:DAPPUDRAFT_334548"/>
<name>E9HVU2_DAPPU</name>
<protein>
    <submittedName>
        <fullName evidence="2">Uncharacterized protein</fullName>
    </submittedName>
</protein>
<evidence type="ECO:0000256" key="1">
    <source>
        <dbReference type="SAM" id="MobiDB-lite"/>
    </source>
</evidence>
<feature type="region of interest" description="Disordered" evidence="1">
    <location>
        <begin position="1"/>
        <end position="24"/>
    </location>
</feature>
<reference evidence="2 3" key="1">
    <citation type="journal article" date="2011" name="Science">
        <title>The ecoresponsive genome of Daphnia pulex.</title>
        <authorList>
            <person name="Colbourne J.K."/>
            <person name="Pfrender M.E."/>
            <person name="Gilbert D."/>
            <person name="Thomas W.K."/>
            <person name="Tucker A."/>
            <person name="Oakley T.H."/>
            <person name="Tokishita S."/>
            <person name="Aerts A."/>
            <person name="Arnold G.J."/>
            <person name="Basu M.K."/>
            <person name="Bauer D.J."/>
            <person name="Caceres C.E."/>
            <person name="Carmel L."/>
            <person name="Casola C."/>
            <person name="Choi J.H."/>
            <person name="Detter J.C."/>
            <person name="Dong Q."/>
            <person name="Dusheyko S."/>
            <person name="Eads B.D."/>
            <person name="Frohlich T."/>
            <person name="Geiler-Samerotte K.A."/>
            <person name="Gerlach D."/>
            <person name="Hatcher P."/>
            <person name="Jogdeo S."/>
            <person name="Krijgsveld J."/>
            <person name="Kriventseva E.V."/>
            <person name="Kultz D."/>
            <person name="Laforsch C."/>
            <person name="Lindquist E."/>
            <person name="Lopez J."/>
            <person name="Manak J.R."/>
            <person name="Muller J."/>
            <person name="Pangilinan J."/>
            <person name="Patwardhan R.P."/>
            <person name="Pitluck S."/>
            <person name="Pritham E.J."/>
            <person name="Rechtsteiner A."/>
            <person name="Rho M."/>
            <person name="Rogozin I.B."/>
            <person name="Sakarya O."/>
            <person name="Salamov A."/>
            <person name="Schaack S."/>
            <person name="Shapiro H."/>
            <person name="Shiga Y."/>
            <person name="Skalitzky C."/>
            <person name="Smith Z."/>
            <person name="Souvorov A."/>
            <person name="Sung W."/>
            <person name="Tang Z."/>
            <person name="Tsuchiya D."/>
            <person name="Tu H."/>
            <person name="Vos H."/>
            <person name="Wang M."/>
            <person name="Wolf Y.I."/>
            <person name="Yamagata H."/>
            <person name="Yamada T."/>
            <person name="Ye Y."/>
            <person name="Shaw J.R."/>
            <person name="Andrews J."/>
            <person name="Crease T.J."/>
            <person name="Tang H."/>
            <person name="Lucas S.M."/>
            <person name="Robertson H.M."/>
            <person name="Bork P."/>
            <person name="Koonin E.V."/>
            <person name="Zdobnov E.M."/>
            <person name="Grigoriev I.V."/>
            <person name="Lynch M."/>
            <person name="Boore J.L."/>
        </authorList>
    </citation>
    <scope>NUCLEOTIDE SEQUENCE [LARGE SCALE GENOMIC DNA]</scope>
</reference>
<dbReference type="OrthoDB" id="421869at2759"/>
<dbReference type="HOGENOM" id="CLU_1983804_0_0_1"/>
<dbReference type="Proteomes" id="UP000000305">
    <property type="component" value="Unassembled WGS sequence"/>
</dbReference>
<proteinExistence type="predicted"/>
<accession>E9HVU2</accession>
<evidence type="ECO:0000313" key="3">
    <source>
        <dbReference type="Proteomes" id="UP000000305"/>
    </source>
</evidence>
<dbReference type="AlphaFoldDB" id="E9HVU2"/>
<organism evidence="2 3">
    <name type="scientific">Daphnia pulex</name>
    <name type="common">Water flea</name>
    <dbReference type="NCBI Taxonomy" id="6669"/>
    <lineage>
        <taxon>Eukaryota</taxon>
        <taxon>Metazoa</taxon>
        <taxon>Ecdysozoa</taxon>
        <taxon>Arthropoda</taxon>
        <taxon>Crustacea</taxon>
        <taxon>Branchiopoda</taxon>
        <taxon>Diplostraca</taxon>
        <taxon>Cladocera</taxon>
        <taxon>Anomopoda</taxon>
        <taxon>Daphniidae</taxon>
        <taxon>Daphnia</taxon>
    </lineage>
</organism>
<feature type="region of interest" description="Disordered" evidence="1">
    <location>
        <begin position="90"/>
        <end position="126"/>
    </location>
</feature>
<feature type="compositionally biased region" description="Polar residues" evidence="1">
    <location>
        <begin position="90"/>
        <end position="103"/>
    </location>
</feature>
<dbReference type="InParanoid" id="E9HVU2"/>
<gene>
    <name evidence="2" type="ORF">DAPPUDRAFT_334548</name>
</gene>
<sequence length="126" mass="13780">MEVLNLHRNAEQEENPEQPALEEEGIIEPIANIIADVLPAVPSHSEKAVEIEIATPVQAVSSQNSSINPVDNQHNYRRSRWIQLLQSKKSCGKTASTSGSGELSESDVDEPKSYKEAVQSELSSDV</sequence>
<keyword evidence="3" id="KW-1185">Reference proteome</keyword>
<feature type="compositionally biased region" description="Acidic residues" evidence="1">
    <location>
        <begin position="12"/>
        <end position="24"/>
    </location>
</feature>
<evidence type="ECO:0000313" key="2">
    <source>
        <dbReference type="EMBL" id="EFX64143.1"/>
    </source>
</evidence>